<evidence type="ECO:0000256" key="1">
    <source>
        <dbReference type="PROSITE-ProRule" id="PRU00176"/>
    </source>
</evidence>
<dbReference type="InterPro" id="IPR042525">
    <property type="entry name" value="Rad52_Rad59_Rad22_sf"/>
</dbReference>
<dbReference type="InterPro" id="IPR040224">
    <property type="entry name" value="RDM1"/>
</dbReference>
<keyword evidence="4" id="KW-1185">Reference proteome</keyword>
<dbReference type="PROSITE" id="PS50102">
    <property type="entry name" value="RRM"/>
    <property type="match status" value="1"/>
</dbReference>
<dbReference type="SUPFAM" id="SSF54768">
    <property type="entry name" value="dsRNA-binding domain-like"/>
    <property type="match status" value="1"/>
</dbReference>
<feature type="domain" description="RRM" evidence="2">
    <location>
        <begin position="18"/>
        <end position="124"/>
    </location>
</feature>
<dbReference type="SUPFAM" id="SSF54928">
    <property type="entry name" value="RNA-binding domain, RBD"/>
    <property type="match status" value="1"/>
</dbReference>
<dbReference type="Gene3D" id="3.30.390.80">
    <property type="entry name" value="DNA repair protein Rad52/59/22"/>
    <property type="match status" value="1"/>
</dbReference>
<comment type="caution">
    <text evidence="3">The sequence shown here is derived from an EMBL/GenBank/DDBJ whole genome shotgun (WGS) entry which is preliminary data.</text>
</comment>
<organism evidence="3 4">
    <name type="scientific">Batillaria attramentaria</name>
    <dbReference type="NCBI Taxonomy" id="370345"/>
    <lineage>
        <taxon>Eukaryota</taxon>
        <taxon>Metazoa</taxon>
        <taxon>Spiralia</taxon>
        <taxon>Lophotrochozoa</taxon>
        <taxon>Mollusca</taxon>
        <taxon>Gastropoda</taxon>
        <taxon>Caenogastropoda</taxon>
        <taxon>Sorbeoconcha</taxon>
        <taxon>Cerithioidea</taxon>
        <taxon>Batillariidae</taxon>
        <taxon>Batillaria</taxon>
    </lineage>
</organism>
<dbReference type="Pfam" id="PF25517">
    <property type="entry name" value="DSRM_RDM1"/>
    <property type="match status" value="1"/>
</dbReference>
<reference evidence="3 4" key="1">
    <citation type="journal article" date="2023" name="Sci. Data">
        <title>Genome assembly of the Korean intertidal mud-creeper Batillaria attramentaria.</title>
        <authorList>
            <person name="Patra A.K."/>
            <person name="Ho P.T."/>
            <person name="Jun S."/>
            <person name="Lee S.J."/>
            <person name="Kim Y."/>
            <person name="Won Y.J."/>
        </authorList>
    </citation>
    <scope>NUCLEOTIDE SEQUENCE [LARGE SCALE GENOMIC DNA]</scope>
    <source>
        <strain evidence="3">Wonlab-2016</strain>
    </source>
</reference>
<dbReference type="GO" id="GO:0006310">
    <property type="term" value="P:DNA recombination"/>
    <property type="evidence" value="ECO:0007669"/>
    <property type="project" value="UniProtKB-ARBA"/>
</dbReference>
<protein>
    <recommendedName>
        <fullName evidence="2">RRM domain-containing protein</fullName>
    </recommendedName>
</protein>
<dbReference type="Proteomes" id="UP001519460">
    <property type="component" value="Unassembled WGS sequence"/>
</dbReference>
<dbReference type="InterPro" id="IPR035979">
    <property type="entry name" value="RBD_domain_sf"/>
</dbReference>
<keyword evidence="1" id="KW-0694">RNA-binding</keyword>
<dbReference type="InterPro" id="IPR000504">
    <property type="entry name" value="RRM_dom"/>
</dbReference>
<dbReference type="PANTHER" id="PTHR31164">
    <property type="entry name" value="RAD52 MOTIF-CONTAINING PROTEIN 1"/>
    <property type="match status" value="1"/>
</dbReference>
<dbReference type="InterPro" id="IPR012677">
    <property type="entry name" value="Nucleotide-bd_a/b_plait_sf"/>
</dbReference>
<evidence type="ECO:0000313" key="4">
    <source>
        <dbReference type="Proteomes" id="UP001519460"/>
    </source>
</evidence>
<name>A0ABD0KQL5_9CAEN</name>
<dbReference type="GO" id="GO:0006302">
    <property type="term" value="P:double-strand break repair"/>
    <property type="evidence" value="ECO:0007669"/>
    <property type="project" value="UniProtKB-ARBA"/>
</dbReference>
<evidence type="ECO:0000259" key="2">
    <source>
        <dbReference type="PROSITE" id="PS50102"/>
    </source>
</evidence>
<dbReference type="GO" id="GO:0003723">
    <property type="term" value="F:RNA binding"/>
    <property type="evidence" value="ECO:0007669"/>
    <property type="project" value="UniProtKB-UniRule"/>
</dbReference>
<dbReference type="EMBL" id="JACVVK020000141">
    <property type="protein sequence ID" value="KAK7489223.1"/>
    <property type="molecule type" value="Genomic_DNA"/>
</dbReference>
<accession>A0ABD0KQL5</accession>
<dbReference type="Gene3D" id="3.30.70.330">
    <property type="match status" value="1"/>
</dbReference>
<proteinExistence type="predicted"/>
<evidence type="ECO:0000313" key="3">
    <source>
        <dbReference type="EMBL" id="KAK7489223.1"/>
    </source>
</evidence>
<dbReference type="AlphaFoldDB" id="A0ABD0KQL5"/>
<gene>
    <name evidence="3" type="ORF">BaRGS_00019601</name>
</gene>
<dbReference type="InterPro" id="IPR057652">
    <property type="entry name" value="DSRM_RDM1"/>
</dbReference>
<sequence>MDANIEIIEFTRPVSNCKNLYISGLQTSDLSITQIMSKLYDVFSQYGLVYEVQVFQGKGSARQPTDANSYYAFVKFYSYFAAQRAKAGLCRCLKIGSQLCKVAFATRNKETETGQTLYVSKCQELANFYLGFNGWSSTIKRMEEDKDAVAHNPSEAPQIRFFCVVELSFPKQGVTTQGLGAWEEVYSRQDPSSKATAILKARKRSHQRAMEHAFSKVLLVVLGNGKVSVEINTTKRDTLTDMQVAILAEEQVLKVNELNEEPQPEDTDEFHMDGTQDLDDANLHILQELGDSFS</sequence>
<dbReference type="PANTHER" id="PTHR31164:SF1">
    <property type="entry name" value="RAD52 MOTIF-CONTAINING PROTEIN 1"/>
    <property type="match status" value="1"/>
</dbReference>